<feature type="region of interest" description="Disordered" evidence="1">
    <location>
        <begin position="154"/>
        <end position="182"/>
    </location>
</feature>
<sequence>MRVAINITLDSLATITKESQSVNSSKYIKPGECRSRDSHDSTVGFILHLKDYPFRRLIGVDACSDPGDYQHGVYRAVTAESPKDIPSIIELASNDLKRLAAGSAAVLDLVDKNFIPTSTKTSLCPRSSSPRINLTDTDKNSFSILTEEYAMEDEALAEADDGSEVTDAEDEEDEVEEELTTH</sequence>
<name>A0A9P6N475_9FUNG</name>
<evidence type="ECO:0000313" key="3">
    <source>
        <dbReference type="Proteomes" id="UP000703661"/>
    </source>
</evidence>
<comment type="caution">
    <text evidence="2">The sequence shown here is derived from an EMBL/GenBank/DDBJ whole genome shotgun (WGS) entry which is preliminary data.</text>
</comment>
<gene>
    <name evidence="2" type="ORF">BGZ80_009605</name>
</gene>
<evidence type="ECO:0000256" key="1">
    <source>
        <dbReference type="SAM" id="MobiDB-lite"/>
    </source>
</evidence>
<dbReference type="AlphaFoldDB" id="A0A9P6N475"/>
<protein>
    <submittedName>
        <fullName evidence="2">Uncharacterized protein</fullName>
    </submittedName>
</protein>
<dbReference type="EMBL" id="JAAAID010000059">
    <property type="protein sequence ID" value="KAG0023378.1"/>
    <property type="molecule type" value="Genomic_DNA"/>
</dbReference>
<proteinExistence type="predicted"/>
<organism evidence="2 3">
    <name type="scientific">Entomortierella chlamydospora</name>
    <dbReference type="NCBI Taxonomy" id="101097"/>
    <lineage>
        <taxon>Eukaryota</taxon>
        <taxon>Fungi</taxon>
        <taxon>Fungi incertae sedis</taxon>
        <taxon>Mucoromycota</taxon>
        <taxon>Mortierellomycotina</taxon>
        <taxon>Mortierellomycetes</taxon>
        <taxon>Mortierellales</taxon>
        <taxon>Mortierellaceae</taxon>
        <taxon>Entomortierella</taxon>
    </lineage>
</organism>
<dbReference type="Proteomes" id="UP000703661">
    <property type="component" value="Unassembled WGS sequence"/>
</dbReference>
<evidence type="ECO:0000313" key="2">
    <source>
        <dbReference type="EMBL" id="KAG0023378.1"/>
    </source>
</evidence>
<reference evidence="2" key="1">
    <citation type="journal article" date="2020" name="Fungal Divers.">
        <title>Resolving the Mortierellaceae phylogeny through synthesis of multi-gene phylogenetics and phylogenomics.</title>
        <authorList>
            <person name="Vandepol N."/>
            <person name="Liber J."/>
            <person name="Desiro A."/>
            <person name="Na H."/>
            <person name="Kennedy M."/>
            <person name="Barry K."/>
            <person name="Grigoriev I.V."/>
            <person name="Miller A.N."/>
            <person name="O'Donnell K."/>
            <person name="Stajich J.E."/>
            <person name="Bonito G."/>
        </authorList>
    </citation>
    <scope>NUCLEOTIDE SEQUENCE</scope>
    <source>
        <strain evidence="2">NRRL 2769</strain>
    </source>
</reference>
<accession>A0A9P6N475</accession>
<keyword evidence="3" id="KW-1185">Reference proteome</keyword>